<reference evidence="1 2" key="1">
    <citation type="journal article" date="2018" name="Mol. Biol. Evol.">
        <title>Broad Genomic Sampling Reveals a Smut Pathogenic Ancestry of the Fungal Clade Ustilaginomycotina.</title>
        <authorList>
            <person name="Kijpornyongpan T."/>
            <person name="Mondo S.J."/>
            <person name="Barry K."/>
            <person name="Sandor L."/>
            <person name="Lee J."/>
            <person name="Lipzen A."/>
            <person name="Pangilinan J."/>
            <person name="LaButti K."/>
            <person name="Hainaut M."/>
            <person name="Henrissat B."/>
            <person name="Grigoriev I.V."/>
            <person name="Spatafora J.W."/>
            <person name="Aime M.C."/>
        </authorList>
    </citation>
    <scope>NUCLEOTIDE SEQUENCE [LARGE SCALE GENOMIC DNA]</scope>
    <source>
        <strain evidence="1 2">SA 807</strain>
    </source>
</reference>
<accession>A0ACD0P6P3</accession>
<name>A0ACD0P6P3_9BASI</name>
<dbReference type="Proteomes" id="UP000245626">
    <property type="component" value="Unassembled WGS sequence"/>
</dbReference>
<dbReference type="EMBL" id="KZ819711">
    <property type="protein sequence ID" value="PWN53736.1"/>
    <property type="molecule type" value="Genomic_DNA"/>
</dbReference>
<evidence type="ECO:0000313" key="2">
    <source>
        <dbReference type="Proteomes" id="UP000245626"/>
    </source>
</evidence>
<protein>
    <submittedName>
        <fullName evidence="1">Uncharacterized protein</fullName>
    </submittedName>
</protein>
<evidence type="ECO:0000313" key="1">
    <source>
        <dbReference type="EMBL" id="PWN53736.1"/>
    </source>
</evidence>
<organism evidence="1 2">
    <name type="scientific">Violaceomyces palustris</name>
    <dbReference type="NCBI Taxonomy" id="1673888"/>
    <lineage>
        <taxon>Eukaryota</taxon>
        <taxon>Fungi</taxon>
        <taxon>Dikarya</taxon>
        <taxon>Basidiomycota</taxon>
        <taxon>Ustilaginomycotina</taxon>
        <taxon>Ustilaginomycetes</taxon>
        <taxon>Violaceomycetales</taxon>
        <taxon>Violaceomycetaceae</taxon>
        <taxon>Violaceomyces</taxon>
    </lineage>
</organism>
<gene>
    <name evidence="1" type="ORF">IE53DRAFT_377080</name>
</gene>
<proteinExistence type="predicted"/>
<sequence>MMLFDQAHNDELKAWLTTELGPICDADPEVLSDYVLALLKHEASDSDLKKLLKEQLVDFLSAETEVFVEKTFLTLKTKSYLPSGAGPSANLASSVGEDTSPSRKRRADDDDARRSPPKQSKTLNGPASGPTASTIQALPSAPAADRRSGFASQNGQDKGEGGSERNRERDQRERENMSNLRNGPGIPLGPQPQRTQGQYRKGMCRDYHNNGYCSRGVNCKYEHSMDPIIGVGAGPFQGMGAPAPLPMGQIGPMIGQMRPPHMSQGPMMFPGPGFGLPPQGWASNMNLVPTQGMQMGVASPGGQINGFSGAQSPPVGEGASLASRLGGQVATPTQQGPTEAAAMAFPNQTATEHASPVAQGPLNANGSGRGGFNGRGRGRGGGPPGHFQSQRKSNTTLVIENVPADSLDLVKVNEYFKKFGTITNISIDVPGSKALVSFSQPAEAKSAHESPEVIFGNRFVKVYFQRLDEPLEKPAPSAPKPKPTPTPPPKSNFVPGQNVYHARPPTTLIASGVLTEERKKLLEDQKAKQAKLESQLAEQKSLLAKIGSKDISVEEKKTMMTTLKKLAEDIKASTEAMKTAVQAAAPSSALKETASVDSQKWKEEREKREREQLDRELDLHSKGASSGSTTEELKKKLESLKAEAASLGLDASGASGYSSRGRGRGYYSTRGTRGFNTYVRGRGAAPVNRSMRLDNRTTMLRVSELPEGANLEKAQDYFKQFGEIESISNPADNAFTVAFKLRSSGEQAMRKGNAIPEIGNVKLSWVESSSTPNAETPGDLSRPPTKNDTGEDDEEESDRDSSWKRG</sequence>
<keyword evidence="2" id="KW-1185">Reference proteome</keyword>